<dbReference type="Ensembl" id="ENSPTXT00000015511.1">
    <property type="protein sequence ID" value="ENSPTXP00000015043.1"/>
    <property type="gene ID" value="ENSPTXG00000010405.1"/>
</dbReference>
<dbReference type="GO" id="GO:0004930">
    <property type="term" value="F:G protein-coupled receptor activity"/>
    <property type="evidence" value="ECO:0007669"/>
    <property type="project" value="UniProtKB-KW"/>
</dbReference>
<comment type="similarity">
    <text evidence="9">Belongs to the G-protein coupled receptor 1 family. Mas subfamily.</text>
</comment>
<dbReference type="PANTHER" id="PTHR11334:SF69">
    <property type="entry name" value="G-PROTEIN COUPLED RECEPTORS FAMILY 1 PROFILE DOMAIN-CONTAINING PROTEIN"/>
    <property type="match status" value="1"/>
</dbReference>
<evidence type="ECO:0000256" key="1">
    <source>
        <dbReference type="ARBA" id="ARBA00004651"/>
    </source>
</evidence>
<keyword evidence="3 10" id="KW-0812">Transmembrane</keyword>
<feature type="transmembrane region" description="Helical" evidence="10">
    <location>
        <begin position="147"/>
        <end position="165"/>
    </location>
</feature>
<evidence type="ECO:0000313" key="13">
    <source>
        <dbReference type="Proteomes" id="UP000472273"/>
    </source>
</evidence>
<protein>
    <recommendedName>
        <fullName evidence="11">G-protein coupled receptors family 1 profile domain-containing protein</fullName>
    </recommendedName>
</protein>
<sequence length="307" mass="35102">MDATQNYYGYTNESDSYENADEIYLSDLGAILCLLITLITCCIGFVGNGYIIWLLGFQIKRNSFTTFILNLAIADSVYLTSAFIYYIDTFFTSLQARETLNHLCIYFMHMTYTNANFLLTAISMDRCVAVLFPIWHRCSRPKHLSTTVCVLLWIFSFLLCGIMSITKVFGNYNLRKFHFLVTAIVCLPLITLSTMVLFIKMCLKSDQKNQGRLLLMIVITLLCFLILAFPFCLLAVIISFSSAKAYNKLELWFAYSILFSCLNSSINPVIYFLVGRKKGVRSKESLKVVLQKVFKEAEREMSTSIPN</sequence>
<dbReference type="Pfam" id="PF00001">
    <property type="entry name" value="7tm_1"/>
    <property type="match status" value="1"/>
</dbReference>
<reference evidence="12" key="1">
    <citation type="submission" date="2025-08" db="UniProtKB">
        <authorList>
            <consortium name="Ensembl"/>
        </authorList>
    </citation>
    <scope>IDENTIFICATION</scope>
</reference>
<organism evidence="12 13">
    <name type="scientific">Pseudonaja textilis</name>
    <name type="common">Eastern brown snake</name>
    <dbReference type="NCBI Taxonomy" id="8673"/>
    <lineage>
        <taxon>Eukaryota</taxon>
        <taxon>Metazoa</taxon>
        <taxon>Chordata</taxon>
        <taxon>Craniata</taxon>
        <taxon>Vertebrata</taxon>
        <taxon>Euteleostomi</taxon>
        <taxon>Lepidosauria</taxon>
        <taxon>Squamata</taxon>
        <taxon>Bifurcata</taxon>
        <taxon>Unidentata</taxon>
        <taxon>Episquamata</taxon>
        <taxon>Toxicofera</taxon>
        <taxon>Serpentes</taxon>
        <taxon>Colubroidea</taxon>
        <taxon>Elapidae</taxon>
        <taxon>Hydrophiinae</taxon>
        <taxon>Pseudonaja</taxon>
    </lineage>
</organism>
<keyword evidence="2" id="KW-1003">Cell membrane</keyword>
<evidence type="ECO:0000256" key="9">
    <source>
        <dbReference type="ARBA" id="ARBA00061394"/>
    </source>
</evidence>
<dbReference type="AlphaFoldDB" id="A0A670Z016"/>
<dbReference type="SUPFAM" id="SSF81321">
    <property type="entry name" value="Family A G protein-coupled receptor-like"/>
    <property type="match status" value="1"/>
</dbReference>
<feature type="transmembrane region" description="Helical" evidence="10">
    <location>
        <begin position="28"/>
        <end position="55"/>
    </location>
</feature>
<evidence type="ECO:0000256" key="6">
    <source>
        <dbReference type="ARBA" id="ARBA00023136"/>
    </source>
</evidence>
<dbReference type="Proteomes" id="UP000472273">
    <property type="component" value="Unplaced"/>
</dbReference>
<dbReference type="FunFam" id="1.20.1070.10:FF:000193">
    <property type="entry name" value="Mas-related G-protein coupled receptor member E"/>
    <property type="match status" value="1"/>
</dbReference>
<keyword evidence="6 10" id="KW-0472">Membrane</keyword>
<keyword evidence="4 10" id="KW-1133">Transmembrane helix</keyword>
<proteinExistence type="inferred from homology"/>
<dbReference type="GO" id="GO:0005886">
    <property type="term" value="C:plasma membrane"/>
    <property type="evidence" value="ECO:0007669"/>
    <property type="project" value="UniProtKB-SubCell"/>
</dbReference>
<keyword evidence="5" id="KW-0297">G-protein coupled receptor</keyword>
<evidence type="ECO:0000256" key="2">
    <source>
        <dbReference type="ARBA" id="ARBA00022475"/>
    </source>
</evidence>
<evidence type="ECO:0000256" key="7">
    <source>
        <dbReference type="ARBA" id="ARBA00023170"/>
    </source>
</evidence>
<dbReference type="InterPro" id="IPR026234">
    <property type="entry name" value="MRGPCRFAMILY"/>
</dbReference>
<evidence type="ECO:0000313" key="12">
    <source>
        <dbReference type="Ensembl" id="ENSPTXP00000015043.1"/>
    </source>
</evidence>
<comment type="subcellular location">
    <subcellularLocation>
        <location evidence="1">Cell membrane</location>
        <topology evidence="1">Multi-pass membrane protein</topology>
    </subcellularLocation>
</comment>
<keyword evidence="13" id="KW-1185">Reference proteome</keyword>
<evidence type="ECO:0000259" key="11">
    <source>
        <dbReference type="PROSITE" id="PS50262"/>
    </source>
</evidence>
<evidence type="ECO:0000256" key="5">
    <source>
        <dbReference type="ARBA" id="ARBA00023040"/>
    </source>
</evidence>
<feature type="transmembrane region" description="Helical" evidence="10">
    <location>
        <begin position="252"/>
        <end position="274"/>
    </location>
</feature>
<name>A0A670Z016_PSETE</name>
<dbReference type="PROSITE" id="PS50262">
    <property type="entry name" value="G_PROTEIN_RECEP_F1_2"/>
    <property type="match status" value="1"/>
</dbReference>
<feature type="transmembrane region" description="Helical" evidence="10">
    <location>
        <begin position="177"/>
        <end position="201"/>
    </location>
</feature>
<evidence type="ECO:0000256" key="10">
    <source>
        <dbReference type="SAM" id="Phobius"/>
    </source>
</evidence>
<evidence type="ECO:0000256" key="4">
    <source>
        <dbReference type="ARBA" id="ARBA00022989"/>
    </source>
</evidence>
<keyword evidence="7" id="KW-0675">Receptor</keyword>
<evidence type="ECO:0000256" key="8">
    <source>
        <dbReference type="ARBA" id="ARBA00023224"/>
    </source>
</evidence>
<dbReference type="OMA" id="ITCCIGF"/>
<dbReference type="PANTHER" id="PTHR11334">
    <property type="entry name" value="MAS-RELATED G-PROTEIN COUPLED RECEPTOR"/>
    <property type="match status" value="1"/>
</dbReference>
<reference evidence="12" key="2">
    <citation type="submission" date="2025-09" db="UniProtKB">
        <authorList>
            <consortium name="Ensembl"/>
        </authorList>
    </citation>
    <scope>IDENTIFICATION</scope>
</reference>
<keyword evidence="8" id="KW-0807">Transducer</keyword>
<feature type="domain" description="G-protein coupled receptors family 1 profile" evidence="11">
    <location>
        <begin position="47"/>
        <end position="271"/>
    </location>
</feature>
<feature type="transmembrane region" description="Helical" evidence="10">
    <location>
        <begin position="67"/>
        <end position="87"/>
    </location>
</feature>
<dbReference type="InterPro" id="IPR000276">
    <property type="entry name" value="GPCR_Rhodpsn"/>
</dbReference>
<dbReference type="GeneTree" id="ENSGT01030000234639"/>
<accession>A0A670Z016</accession>
<dbReference type="PRINTS" id="PR02108">
    <property type="entry name" value="MRGPCRFAMILY"/>
</dbReference>
<evidence type="ECO:0000256" key="3">
    <source>
        <dbReference type="ARBA" id="ARBA00022692"/>
    </source>
</evidence>
<dbReference type="PRINTS" id="PR00237">
    <property type="entry name" value="GPCRRHODOPSN"/>
</dbReference>
<dbReference type="Gene3D" id="1.20.1070.10">
    <property type="entry name" value="Rhodopsin 7-helix transmembrane proteins"/>
    <property type="match status" value="1"/>
</dbReference>
<dbReference type="InterPro" id="IPR017452">
    <property type="entry name" value="GPCR_Rhodpsn_7TM"/>
</dbReference>
<feature type="transmembrane region" description="Helical" evidence="10">
    <location>
        <begin position="213"/>
        <end position="240"/>
    </location>
</feature>